<gene>
    <name evidence="2" type="ORF">OV079_35265</name>
</gene>
<reference evidence="2" key="1">
    <citation type="submission" date="2022-11" db="EMBL/GenBank/DDBJ databases">
        <title>Minimal conservation of predation-associated metabolite biosynthetic gene clusters underscores biosynthetic potential of Myxococcota including descriptions for ten novel species: Archangium lansinium sp. nov., Myxococcus landrumus sp. nov., Nannocystis bai.</title>
        <authorList>
            <person name="Ahearne A."/>
            <person name="Stevens C."/>
            <person name="Phillips K."/>
        </authorList>
    </citation>
    <scope>NUCLEOTIDE SEQUENCE</scope>
    <source>
        <strain evidence="2">Na p29</strain>
    </source>
</reference>
<sequence length="239" mass="25998">MREAVRALLGDERRVVGVVDLRVGGPADLRELAVEELAVLAAGLDAEAAFAADLDRLLQRALELELRRPGGGVQARAHAEVQLRVVGQQRLGAGDRGVAELEARASGADRHRVLFGVFQDCVEGQDLRTGDDWFGDRLRRLRRWREQRRGRVGGLGARGGGRGSGRGGERCCGHGRDQREQRRGPDESCAAWHANRSADGFVARCQARGLLHAGSEVAKDLVQLESFDTVCALWGRAKP</sequence>
<feature type="compositionally biased region" description="Gly residues" evidence="1">
    <location>
        <begin position="152"/>
        <end position="166"/>
    </location>
</feature>
<evidence type="ECO:0000313" key="3">
    <source>
        <dbReference type="Proteomes" id="UP001150924"/>
    </source>
</evidence>
<dbReference type="EMBL" id="JAPNKE010000002">
    <property type="protein sequence ID" value="MCY1010735.1"/>
    <property type="molecule type" value="Genomic_DNA"/>
</dbReference>
<feature type="compositionally biased region" description="Basic and acidic residues" evidence="1">
    <location>
        <begin position="167"/>
        <end position="185"/>
    </location>
</feature>
<evidence type="ECO:0000313" key="2">
    <source>
        <dbReference type="EMBL" id="MCY1010735.1"/>
    </source>
</evidence>
<comment type="caution">
    <text evidence="2">The sequence shown here is derived from an EMBL/GenBank/DDBJ whole genome shotgun (WGS) entry which is preliminary data.</text>
</comment>
<protein>
    <submittedName>
        <fullName evidence="2">Uncharacterized protein</fullName>
    </submittedName>
</protein>
<organism evidence="2 3">
    <name type="scientific">Nannocystis pusilla</name>
    <dbReference type="NCBI Taxonomy" id="889268"/>
    <lineage>
        <taxon>Bacteria</taxon>
        <taxon>Pseudomonadati</taxon>
        <taxon>Myxococcota</taxon>
        <taxon>Polyangia</taxon>
        <taxon>Nannocystales</taxon>
        <taxon>Nannocystaceae</taxon>
        <taxon>Nannocystis</taxon>
    </lineage>
</organism>
<dbReference type="Proteomes" id="UP001150924">
    <property type="component" value="Unassembled WGS sequence"/>
</dbReference>
<proteinExistence type="predicted"/>
<name>A0A9X3J153_9BACT</name>
<feature type="region of interest" description="Disordered" evidence="1">
    <location>
        <begin position="152"/>
        <end position="185"/>
    </location>
</feature>
<keyword evidence="3" id="KW-1185">Reference proteome</keyword>
<evidence type="ECO:0000256" key="1">
    <source>
        <dbReference type="SAM" id="MobiDB-lite"/>
    </source>
</evidence>
<dbReference type="AlphaFoldDB" id="A0A9X3J153"/>
<accession>A0A9X3J153</accession>